<keyword evidence="2" id="KW-1185">Reference proteome</keyword>
<gene>
    <name evidence="1" type="ORF">EYB31_09420</name>
</gene>
<evidence type="ECO:0000313" key="2">
    <source>
        <dbReference type="Proteomes" id="UP000293142"/>
    </source>
</evidence>
<accession>A0A4Q9DVJ3</accession>
<proteinExistence type="predicted"/>
<reference evidence="1 2" key="1">
    <citation type="submission" date="2019-02" db="EMBL/GenBank/DDBJ databases">
        <title>Paenibacillus sp. nov., isolated from surface-sterilized tissue of Thalictrum simplex L.</title>
        <authorList>
            <person name="Tuo L."/>
        </authorList>
    </citation>
    <scope>NUCLEOTIDE SEQUENCE [LARGE SCALE GENOMIC DNA]</scope>
    <source>
        <strain evidence="1 2">N2SHLJ1</strain>
    </source>
</reference>
<dbReference type="Proteomes" id="UP000293142">
    <property type="component" value="Unassembled WGS sequence"/>
</dbReference>
<dbReference type="AlphaFoldDB" id="A0A4Q9DVJ3"/>
<comment type="caution">
    <text evidence="1">The sequence shown here is derived from an EMBL/GenBank/DDBJ whole genome shotgun (WGS) entry which is preliminary data.</text>
</comment>
<name>A0A4Q9DVJ3_9BACL</name>
<sequence>MTALMVENCPRCGRVYQKNVRNMCQDCMRQVDDEFQKCYSFLRLNRKATTEELCSATGVGIKQITLFIKDNRLPVIDYPNLTYACNSCGAPIRRHQICVPCGMRITAEVNELKEKEAKKPKGTGYYSRR</sequence>
<dbReference type="EMBL" id="SIRE01000006">
    <property type="protein sequence ID" value="TBL79813.1"/>
    <property type="molecule type" value="Genomic_DNA"/>
</dbReference>
<dbReference type="OrthoDB" id="1739831at2"/>
<protein>
    <submittedName>
        <fullName evidence="1">Flagellar protein</fullName>
    </submittedName>
</protein>
<organism evidence="1 2">
    <name type="scientific">Paenibacillus thalictri</name>
    <dbReference type="NCBI Taxonomy" id="2527873"/>
    <lineage>
        <taxon>Bacteria</taxon>
        <taxon>Bacillati</taxon>
        <taxon>Bacillota</taxon>
        <taxon>Bacilli</taxon>
        <taxon>Bacillales</taxon>
        <taxon>Paenibacillaceae</taxon>
        <taxon>Paenibacillus</taxon>
    </lineage>
</organism>
<keyword evidence="1" id="KW-0969">Cilium</keyword>
<keyword evidence="1" id="KW-0282">Flagellum</keyword>
<evidence type="ECO:0000313" key="1">
    <source>
        <dbReference type="EMBL" id="TBL79813.1"/>
    </source>
</evidence>
<keyword evidence="1" id="KW-0966">Cell projection</keyword>